<evidence type="ECO:0000313" key="2">
    <source>
        <dbReference type="EMBL" id="QKY78432.1"/>
    </source>
</evidence>
<reference evidence="2 3" key="1">
    <citation type="submission" date="2020-05" db="EMBL/GenBank/DDBJ databases">
        <authorList>
            <person name="Harb P.C."/>
            <person name="OLoughlin J.P."/>
            <person name="Otto A."/>
            <person name="Pfleuger H."/>
            <person name="Reese A.E."/>
            <person name="Shuff O.J."/>
            <person name="Daniels C.J."/>
            <person name="Breitenberger C.A."/>
            <person name="Ball S.L."/>
            <person name="Garlena R.A."/>
            <person name="Russell D.A."/>
            <person name="Pope W.H."/>
            <person name="Jacobs-Sera D."/>
            <person name="Hatfull G.F."/>
        </authorList>
    </citation>
    <scope>NUCLEOTIDE SEQUENCE [LARGE SCALE GENOMIC DNA]</scope>
</reference>
<dbReference type="EMBL" id="MT498035">
    <property type="protein sequence ID" value="QKY78432.1"/>
    <property type="molecule type" value="Genomic_DNA"/>
</dbReference>
<evidence type="ECO:0000256" key="1">
    <source>
        <dbReference type="SAM" id="MobiDB-lite"/>
    </source>
</evidence>
<name>A0A7G3V911_9CAUD</name>
<keyword evidence="3" id="KW-1185">Reference proteome</keyword>
<gene>
    <name evidence="2" type="primary">77</name>
    <name evidence="2" type="ORF">SEA_BARSTEN_77</name>
</gene>
<organism evidence="2 3">
    <name type="scientific">Gordonia Phage Barsten</name>
    <dbReference type="NCBI Taxonomy" id="2743907"/>
    <lineage>
        <taxon>Viruses</taxon>
        <taxon>Duplodnaviria</taxon>
        <taxon>Heunggongvirae</taxon>
        <taxon>Uroviricota</taxon>
        <taxon>Caudoviricetes</taxon>
        <taxon>Stackebrandtviridae</taxon>
        <taxon>Schenleyvirinae</taxon>
        <taxon>Vividuovirus</taxon>
        <taxon>Vividuovirus barsten</taxon>
    </lineage>
</organism>
<feature type="region of interest" description="Disordered" evidence="1">
    <location>
        <begin position="1"/>
        <end position="30"/>
    </location>
</feature>
<dbReference type="RefSeq" id="YP_010109251.1">
    <property type="nucleotide sequence ID" value="NC_055856.1"/>
</dbReference>
<dbReference type="KEGG" id="vg:65127525"/>
<accession>A0A7G3V911</accession>
<evidence type="ECO:0000313" key="3">
    <source>
        <dbReference type="Proteomes" id="UP000516417"/>
    </source>
</evidence>
<feature type="compositionally biased region" description="Basic and acidic residues" evidence="1">
    <location>
        <begin position="18"/>
        <end position="30"/>
    </location>
</feature>
<sequence>MSHYEIPLRPPSPATRRSAHDPSAKIVVDHDPSTGEVTVWPIGCATPMRDFDDFDQFVDALLWARSRIRSERLAADPRAAGGPIWTHAECKQGCGTQVRVLVGFERHAECARCAGLEGEVHGG</sequence>
<dbReference type="GeneID" id="65127525"/>
<protein>
    <submittedName>
        <fullName evidence="2">Uncharacterized protein</fullName>
    </submittedName>
</protein>
<dbReference type="Proteomes" id="UP000516417">
    <property type="component" value="Segment"/>
</dbReference>
<proteinExistence type="predicted"/>